<reference evidence="1 2" key="1">
    <citation type="submission" date="2017-10" db="EMBL/GenBank/DDBJ databases">
        <title>Novel microbial diversity and functional potential in the marine mammal oral microbiome.</title>
        <authorList>
            <person name="Dudek N.K."/>
            <person name="Sun C.L."/>
            <person name="Burstein D."/>
            <person name="Kantor R.S."/>
            <person name="Aliaga Goltsman D.S."/>
            <person name="Bik E.M."/>
            <person name="Thomas B.C."/>
            <person name="Banfield J.F."/>
            <person name="Relman D.A."/>
        </authorList>
    </citation>
    <scope>NUCLEOTIDE SEQUENCE [LARGE SCALE GENOMIC DNA]</scope>
    <source>
        <strain evidence="1">DOLJORAL78_50_517</strain>
    </source>
</reference>
<organism evidence="1 2">
    <name type="scientific">Candidatus Contendibacter odensensis</name>
    <dbReference type="NCBI Taxonomy" id="1400860"/>
    <lineage>
        <taxon>Bacteria</taxon>
        <taxon>Pseudomonadati</taxon>
        <taxon>Pseudomonadota</taxon>
        <taxon>Gammaproteobacteria</taxon>
        <taxon>Candidatus Competibacteraceae</taxon>
        <taxon>Candidatus Contendibacter</taxon>
    </lineage>
</organism>
<dbReference type="AlphaFoldDB" id="A0A2G6PEW0"/>
<dbReference type="Proteomes" id="UP000229278">
    <property type="component" value="Unassembled WGS sequence"/>
</dbReference>
<name>A0A2G6PEW0_9GAMM</name>
<gene>
    <name evidence="1" type="ORF">CSA09_03340</name>
</gene>
<evidence type="ECO:0000313" key="1">
    <source>
        <dbReference type="EMBL" id="PIE83113.1"/>
    </source>
</evidence>
<dbReference type="EMBL" id="PDTV01000007">
    <property type="protein sequence ID" value="PIE83113.1"/>
    <property type="molecule type" value="Genomic_DNA"/>
</dbReference>
<comment type="caution">
    <text evidence="1">The sequence shown here is derived from an EMBL/GenBank/DDBJ whole genome shotgun (WGS) entry which is preliminary data.</text>
</comment>
<evidence type="ECO:0000313" key="2">
    <source>
        <dbReference type="Proteomes" id="UP000229278"/>
    </source>
</evidence>
<accession>A0A2G6PEW0</accession>
<sequence length="73" mass="8515">MMSSSWVLDTAVFHESAKTHQLIKDRGAFSDFNPIEGGFATLKKHREYQSPQTLDDLIKYYRQLGIDYRQSMD</sequence>
<proteinExistence type="predicted"/>
<protein>
    <recommendedName>
        <fullName evidence="3">Transposase</fullName>
    </recommendedName>
</protein>
<evidence type="ECO:0008006" key="3">
    <source>
        <dbReference type="Google" id="ProtNLM"/>
    </source>
</evidence>